<feature type="domain" description="Capsule synthesis protein CapA" evidence="2">
    <location>
        <begin position="6"/>
        <end position="263"/>
    </location>
</feature>
<sequence length="384" mass="40944">MSETCTVVAVGDLVLDEPDPEYYFAPSTHIFRSADVAVGHIEVPHSTSTVQASTDVPAPPADPKALEAVSDAGFDVVTLAGNHFYDVGTEGVLDTIEYSRRAGLKTAGGGANLAEAREPAVLEGGGLRVGVLSYNCVGPRESWAASQKAGAAYVKVLTHYELDSATPGGPPSIYTFATPDSLARMKSDIAALRDQVDVVAVALHKGIGHTPALLADYESPVSYAAIDAGADMIIGHHAHIMRGIEIYRGRPIFHGLGNFVTVTHALSPTGGDSAERREWADRRQKMFGFSPDPAMPSYPFHPESRNTAIATCSFDRGGLVRAGFVPCWIDDDARPVPLTADDRRAEGVVDYIEKISRTAGFATEFRRDGDVVVVTAPAAQQRIR</sequence>
<dbReference type="PANTHER" id="PTHR33393">
    <property type="entry name" value="POLYGLUTAMINE SYNTHESIS ACCESSORY PROTEIN RV0574C-RELATED"/>
    <property type="match status" value="1"/>
</dbReference>
<evidence type="ECO:0000313" key="3">
    <source>
        <dbReference type="EMBL" id="SED79440.1"/>
    </source>
</evidence>
<reference evidence="4" key="1">
    <citation type="submission" date="2016-10" db="EMBL/GenBank/DDBJ databases">
        <authorList>
            <person name="Varghese N."/>
        </authorList>
    </citation>
    <scope>NUCLEOTIDE SEQUENCE [LARGE SCALE GENOMIC DNA]</scope>
    <source>
        <strain evidence="4">DSM 44719</strain>
    </source>
</reference>
<dbReference type="InterPro" id="IPR052169">
    <property type="entry name" value="CW_Biosynth-Accessory"/>
</dbReference>
<dbReference type="Pfam" id="PF09587">
    <property type="entry name" value="PGA_cap"/>
    <property type="match status" value="1"/>
</dbReference>
<dbReference type="OrthoDB" id="9810718at2"/>
<dbReference type="InterPro" id="IPR029052">
    <property type="entry name" value="Metallo-depent_PP-like"/>
</dbReference>
<dbReference type="SUPFAM" id="SSF56300">
    <property type="entry name" value="Metallo-dependent phosphatases"/>
    <property type="match status" value="1"/>
</dbReference>
<dbReference type="RefSeq" id="WP_073361736.1">
    <property type="nucleotide sequence ID" value="NZ_FNTL01000004.1"/>
</dbReference>
<gene>
    <name evidence="3" type="ORF">SAMN04490220_5574</name>
</gene>
<dbReference type="Gene3D" id="3.60.21.10">
    <property type="match status" value="1"/>
</dbReference>
<organism evidence="3 4">
    <name type="scientific">Rhodococcus jostii</name>
    <dbReference type="NCBI Taxonomy" id="132919"/>
    <lineage>
        <taxon>Bacteria</taxon>
        <taxon>Bacillati</taxon>
        <taxon>Actinomycetota</taxon>
        <taxon>Actinomycetes</taxon>
        <taxon>Mycobacteriales</taxon>
        <taxon>Nocardiaceae</taxon>
        <taxon>Rhodococcus</taxon>
    </lineage>
</organism>
<proteinExistence type="inferred from homology"/>
<evidence type="ECO:0000256" key="1">
    <source>
        <dbReference type="ARBA" id="ARBA00005662"/>
    </source>
</evidence>
<name>A0A1H5DKZ8_RHOJO</name>
<evidence type="ECO:0000313" key="4">
    <source>
        <dbReference type="Proteomes" id="UP000183407"/>
    </source>
</evidence>
<dbReference type="PANTHER" id="PTHR33393:SF11">
    <property type="entry name" value="POLYGLUTAMINE SYNTHESIS ACCESSORY PROTEIN RV0574C-RELATED"/>
    <property type="match status" value="1"/>
</dbReference>
<comment type="similarity">
    <text evidence="1">Belongs to the CapA family.</text>
</comment>
<dbReference type="SMART" id="SM00854">
    <property type="entry name" value="PGA_cap"/>
    <property type="match status" value="1"/>
</dbReference>
<dbReference type="EMBL" id="FNTL01000004">
    <property type="protein sequence ID" value="SED79440.1"/>
    <property type="molecule type" value="Genomic_DNA"/>
</dbReference>
<protein>
    <submittedName>
        <fullName evidence="3">Poly-gamma-glutamate synthesis protein (Capsule biosynthesis protein)</fullName>
    </submittedName>
</protein>
<dbReference type="CDD" id="cd07381">
    <property type="entry name" value="MPP_CapA"/>
    <property type="match status" value="1"/>
</dbReference>
<dbReference type="AlphaFoldDB" id="A0A1H5DKZ8"/>
<accession>A0A1H5DKZ8</accession>
<dbReference type="InterPro" id="IPR019079">
    <property type="entry name" value="Capsule_synth_CapA"/>
</dbReference>
<evidence type="ECO:0000259" key="2">
    <source>
        <dbReference type="SMART" id="SM00854"/>
    </source>
</evidence>
<dbReference type="Proteomes" id="UP000183407">
    <property type="component" value="Unassembled WGS sequence"/>
</dbReference>